<dbReference type="PANTHER" id="PTHR33119:SF1">
    <property type="entry name" value="FE2OG DIOXYGENASE DOMAIN-CONTAINING PROTEIN"/>
    <property type="match status" value="1"/>
</dbReference>
<protein>
    <recommendedName>
        <fullName evidence="1">DUF4246 domain-containing protein</fullName>
    </recommendedName>
</protein>
<feature type="domain" description="DUF4246" evidence="1">
    <location>
        <begin position="85"/>
        <end position="506"/>
    </location>
</feature>
<dbReference type="PANTHER" id="PTHR33119">
    <property type="entry name" value="IFI3P"/>
    <property type="match status" value="1"/>
</dbReference>
<dbReference type="Pfam" id="PF14033">
    <property type="entry name" value="DUF4246"/>
    <property type="match status" value="1"/>
</dbReference>
<name>A0A9W8LDT7_9FUNG</name>
<reference evidence="2" key="1">
    <citation type="submission" date="2022-07" db="EMBL/GenBank/DDBJ databases">
        <title>Phylogenomic reconstructions and comparative analyses of Kickxellomycotina fungi.</title>
        <authorList>
            <person name="Reynolds N.K."/>
            <person name="Stajich J.E."/>
            <person name="Barry K."/>
            <person name="Grigoriev I.V."/>
            <person name="Crous P."/>
            <person name="Smith M.E."/>
        </authorList>
    </citation>
    <scope>NUCLEOTIDE SEQUENCE</scope>
    <source>
        <strain evidence="2">BCRC 34297</strain>
    </source>
</reference>
<organism evidence="2 3">
    <name type="scientific">Coemansia pectinata</name>
    <dbReference type="NCBI Taxonomy" id="1052879"/>
    <lineage>
        <taxon>Eukaryota</taxon>
        <taxon>Fungi</taxon>
        <taxon>Fungi incertae sedis</taxon>
        <taxon>Zoopagomycota</taxon>
        <taxon>Kickxellomycotina</taxon>
        <taxon>Kickxellomycetes</taxon>
        <taxon>Kickxellales</taxon>
        <taxon>Kickxellaceae</taxon>
        <taxon>Coemansia</taxon>
    </lineage>
</organism>
<sequence>MYERRTAIAISPSATLEERIEDLLPPCAIFHCEPEPLNTLSERRMRQMSRDIRTKPDWIETLNNVETRANWAAEAKAQELTDVEFEYVLDELAYYSSLHLPDSDAKLSTADGVWFSNTLIDAETTNGLKEYAAILEGVPDRQKDWYPEGQSRVLNMIDPSLYPLIYSRSWLCRQPSTSPQAALTLDAPREFPGSLEMWRQALSDTGDNELDYYLPVINGCNNTCESRGFGWLPSEFRVDDNGAVTIESYINNLHPVKHEALYPIIANVFSKFLPLLEQVVTDLVHPRQPRVKPDASKYYTSDKPMPDKGSRGYDQWKEEAEFVPPQPESFVAPSRSVTPYSLRGRRLQTIVKMSNVELTPENPDYSDKEWTLAGLANERIIATGVFFYDMANIAPACLRFREAISSWDFEADSTHDVVSMIKVYGLDEDQVDDDYFLSQEVGNVDIKDGQCLVFPSTYQHLMPELRLEDSTKPGHCKMLTFYVVDPSTRIPSTEIVPPQQQDWWSEGVFSSGQLSSLPHLIRDGIVNKVDYPISLKKAKKLRLDRADQYERVVCEISYHDFETCFDYAGTLY</sequence>
<comment type="caution">
    <text evidence="2">The sequence shown here is derived from an EMBL/GenBank/DDBJ whole genome shotgun (WGS) entry which is preliminary data.</text>
</comment>
<dbReference type="AlphaFoldDB" id="A0A9W8LDT7"/>
<dbReference type="InterPro" id="IPR049192">
    <property type="entry name" value="DUF4246_C"/>
</dbReference>
<accession>A0A9W8LDT7</accession>
<gene>
    <name evidence="2" type="ORF">GGI19_001092</name>
</gene>
<dbReference type="OrthoDB" id="415532at2759"/>
<evidence type="ECO:0000313" key="3">
    <source>
        <dbReference type="Proteomes" id="UP001140011"/>
    </source>
</evidence>
<dbReference type="Proteomes" id="UP001140011">
    <property type="component" value="Unassembled WGS sequence"/>
</dbReference>
<dbReference type="InterPro" id="IPR025340">
    <property type="entry name" value="DUF4246"/>
</dbReference>
<evidence type="ECO:0000313" key="2">
    <source>
        <dbReference type="EMBL" id="KAJ2756135.1"/>
    </source>
</evidence>
<keyword evidence="3" id="KW-1185">Reference proteome</keyword>
<proteinExistence type="predicted"/>
<dbReference type="EMBL" id="JANBUH010000035">
    <property type="protein sequence ID" value="KAJ2756135.1"/>
    <property type="molecule type" value="Genomic_DNA"/>
</dbReference>
<evidence type="ECO:0000259" key="1">
    <source>
        <dbReference type="Pfam" id="PF14033"/>
    </source>
</evidence>